<dbReference type="GO" id="GO:0005634">
    <property type="term" value="C:nucleus"/>
    <property type="evidence" value="ECO:0007669"/>
    <property type="project" value="TreeGrafter"/>
</dbReference>
<keyword evidence="1" id="KW-0547">Nucleotide-binding</keyword>
<dbReference type="PANTHER" id="PTHR48103:SF2">
    <property type="entry name" value="MIDASIN"/>
    <property type="match status" value="1"/>
</dbReference>
<organism evidence="4 5">
    <name type="scientific">Parelaphostrongylus tenuis</name>
    <name type="common">Meningeal worm</name>
    <dbReference type="NCBI Taxonomy" id="148309"/>
    <lineage>
        <taxon>Eukaryota</taxon>
        <taxon>Metazoa</taxon>
        <taxon>Ecdysozoa</taxon>
        <taxon>Nematoda</taxon>
        <taxon>Chromadorea</taxon>
        <taxon>Rhabditida</taxon>
        <taxon>Rhabditina</taxon>
        <taxon>Rhabditomorpha</taxon>
        <taxon>Strongyloidea</taxon>
        <taxon>Metastrongylidae</taxon>
        <taxon>Parelaphostrongylus</taxon>
    </lineage>
</organism>
<evidence type="ECO:0000313" key="5">
    <source>
        <dbReference type="Proteomes" id="UP001196413"/>
    </source>
</evidence>
<comment type="caution">
    <text evidence="4">The sequence shown here is derived from an EMBL/GenBank/DDBJ whole genome shotgun (WGS) entry which is preliminary data.</text>
</comment>
<dbReference type="GO" id="GO:0000027">
    <property type="term" value="P:ribosomal large subunit assembly"/>
    <property type="evidence" value="ECO:0007669"/>
    <property type="project" value="TreeGrafter"/>
</dbReference>
<feature type="region of interest" description="Disordered" evidence="3">
    <location>
        <begin position="463"/>
        <end position="751"/>
    </location>
</feature>
<dbReference type="EMBL" id="JAHQIW010004271">
    <property type="protein sequence ID" value="KAJ1361785.1"/>
    <property type="molecule type" value="Genomic_DNA"/>
</dbReference>
<feature type="compositionally biased region" description="Acidic residues" evidence="3">
    <location>
        <begin position="685"/>
        <end position="709"/>
    </location>
</feature>
<feature type="compositionally biased region" description="Acidic residues" evidence="3">
    <location>
        <begin position="547"/>
        <end position="576"/>
    </location>
</feature>
<feature type="compositionally biased region" description="Acidic residues" evidence="3">
    <location>
        <begin position="530"/>
        <end position="539"/>
    </location>
</feature>
<sequence>MKAGGRVRKARQLVEDICAAATKLCDTSGIIELSEQTKSCDEAIRTQINYQGEDSEKEKQQGCARNSRQRSVAMVIKDLQGVGLNARKAAVLNRELLTRSSLTEVVRHRAEELSIRKCSGGRNACIRKSLVPNNQLGVATRRHLEGLVDYGMSWIMKCHKNLVEWEEFCSLFNRKTRALERIESNSKVGWFVNHEQMSLSWKFLHLRTTELVRLTDMMRKRISNVSDTDINEQELEEYEHPLSRLHAQSPQLEGLQKNVTEAYSLSQRIHEIASTLFKESEKDVFEKASVLPHLEHLSSDCTMLETFLNELEYWFEFQCAQARQIQRDIVTKLEVEVIETKTISVSLDDVLLFVQNLYKSLVENKPLDELRVMDRLDYILNVITTVGISKVASWACQVVSDARIGLLMEDINEVTSLMRIISSLLSSVNQMISSVLQAFIGLYYVIVSMSMQLFEKGYIDPIPKAEKQKGDSNDTSESGEGGGFGEGEVNSDARDVTDEMEESGQIEGLQDDECEPSSGDAGQNDKPIEMDEDFAEDICDIDRNEAAEDDKSDEGSEEEPEFEDQLGEVDEADDQQLDPKLWDDEEKDKDPKGCDDGSTAADNKIDELAANDRDTVEADEKPSADEDEKNCEEEGEDGEDVDGQEHDDVQESETAKDDPSTEFPDEDSQGAQEEAMSVDNAEHDSTDDEMENDGEINAEEMGDGEEVTEESNIMKNELQGTETEQKMDDSKTMQQGSGGEQKNQEKNDKTGVSMKTLVKIFKMIKKKEMAKMTTVEIKENVQNLGITMKERTAKKKKIRVKRR</sequence>
<protein>
    <recommendedName>
        <fullName evidence="6">Midasin</fullName>
    </recommendedName>
</protein>
<dbReference type="GO" id="GO:0005524">
    <property type="term" value="F:ATP binding"/>
    <property type="evidence" value="ECO:0007669"/>
    <property type="project" value="UniProtKB-KW"/>
</dbReference>
<keyword evidence="2" id="KW-0067">ATP-binding</keyword>
<evidence type="ECO:0000313" key="4">
    <source>
        <dbReference type="EMBL" id="KAJ1361785.1"/>
    </source>
</evidence>
<evidence type="ECO:0000256" key="2">
    <source>
        <dbReference type="ARBA" id="ARBA00022840"/>
    </source>
</evidence>
<gene>
    <name evidence="4" type="ORF">KIN20_021126</name>
</gene>
<feature type="compositionally biased region" description="Acidic residues" evidence="3">
    <location>
        <begin position="625"/>
        <end position="642"/>
    </location>
</feature>
<proteinExistence type="predicted"/>
<accession>A0AAD5MNG5</accession>
<dbReference type="GO" id="GO:0000055">
    <property type="term" value="P:ribosomal large subunit export from nucleus"/>
    <property type="evidence" value="ECO:0007669"/>
    <property type="project" value="TreeGrafter"/>
</dbReference>
<feature type="compositionally biased region" description="Acidic residues" evidence="3">
    <location>
        <begin position="498"/>
        <end position="515"/>
    </location>
</feature>
<feature type="compositionally biased region" description="Polar residues" evidence="3">
    <location>
        <begin position="711"/>
        <end position="722"/>
    </location>
</feature>
<evidence type="ECO:0000256" key="3">
    <source>
        <dbReference type="SAM" id="MobiDB-lite"/>
    </source>
</evidence>
<dbReference type="AlphaFoldDB" id="A0AAD5MNG5"/>
<feature type="compositionally biased region" description="Basic and acidic residues" evidence="3">
    <location>
        <begin position="463"/>
        <end position="472"/>
    </location>
</feature>
<feature type="compositionally biased region" description="Basic and acidic residues" evidence="3">
    <location>
        <begin position="603"/>
        <end position="624"/>
    </location>
</feature>
<name>A0AAD5MNG5_PARTN</name>
<evidence type="ECO:0008006" key="6">
    <source>
        <dbReference type="Google" id="ProtNLM"/>
    </source>
</evidence>
<dbReference type="GO" id="GO:0030687">
    <property type="term" value="C:preribosome, large subunit precursor"/>
    <property type="evidence" value="ECO:0007669"/>
    <property type="project" value="TreeGrafter"/>
</dbReference>
<reference evidence="4" key="1">
    <citation type="submission" date="2021-06" db="EMBL/GenBank/DDBJ databases">
        <title>Parelaphostrongylus tenuis whole genome reference sequence.</title>
        <authorList>
            <person name="Garwood T.J."/>
            <person name="Larsen P.A."/>
            <person name="Fountain-Jones N.M."/>
            <person name="Garbe J.R."/>
            <person name="Macchietto M.G."/>
            <person name="Kania S.A."/>
            <person name="Gerhold R.W."/>
            <person name="Richards J.E."/>
            <person name="Wolf T.M."/>
        </authorList>
    </citation>
    <scope>NUCLEOTIDE SEQUENCE</scope>
    <source>
        <strain evidence="4">MNPRO001-30</strain>
        <tissue evidence="4">Meninges</tissue>
    </source>
</reference>
<feature type="compositionally biased region" description="Basic and acidic residues" evidence="3">
    <location>
        <begin position="643"/>
        <end position="659"/>
    </location>
</feature>
<keyword evidence="5" id="KW-1185">Reference proteome</keyword>
<dbReference type="Proteomes" id="UP001196413">
    <property type="component" value="Unassembled WGS sequence"/>
</dbReference>
<evidence type="ECO:0000256" key="1">
    <source>
        <dbReference type="ARBA" id="ARBA00022741"/>
    </source>
</evidence>
<dbReference type="PANTHER" id="PTHR48103">
    <property type="entry name" value="MIDASIN-RELATED"/>
    <property type="match status" value="1"/>
</dbReference>